<dbReference type="PANTHER" id="PTHR31553:SF3">
    <property type="entry name" value="NF-KAPPA-B ESSENTIAL MODULATOR"/>
    <property type="match status" value="1"/>
</dbReference>
<evidence type="ECO:0000313" key="3">
    <source>
        <dbReference type="Proteomes" id="UP000287033"/>
    </source>
</evidence>
<dbReference type="InterPro" id="IPR021063">
    <property type="entry name" value="NEMO_N"/>
</dbReference>
<dbReference type="Pfam" id="PF11577">
    <property type="entry name" value="NEMO"/>
    <property type="match status" value="1"/>
</dbReference>
<dbReference type="Gene3D" id="1.20.5.390">
    <property type="entry name" value="L1 transposable element, trimerization domain"/>
    <property type="match status" value="1"/>
</dbReference>
<gene>
    <name evidence="2" type="ORF">chiPu_0025304</name>
</gene>
<name>A0A401TFM6_CHIPU</name>
<protein>
    <recommendedName>
        <fullName evidence="1">NF-kappa-B essential modulator NEMO N-terminal domain-containing protein</fullName>
    </recommendedName>
</protein>
<dbReference type="AlphaFoldDB" id="A0A401TFM6"/>
<dbReference type="GO" id="GO:0070530">
    <property type="term" value="F:K63-linked polyubiquitin modification-dependent protein binding"/>
    <property type="evidence" value="ECO:0007669"/>
    <property type="project" value="TreeGrafter"/>
</dbReference>
<evidence type="ECO:0000313" key="2">
    <source>
        <dbReference type="EMBL" id="GCC41460.1"/>
    </source>
</evidence>
<comment type="caution">
    <text evidence="2">The sequence shown here is derived from an EMBL/GenBank/DDBJ whole genome shotgun (WGS) entry which is preliminary data.</text>
</comment>
<dbReference type="PANTHER" id="PTHR31553">
    <property type="entry name" value="NF-KAPPA-B ESSENTIAL MODULATOR"/>
    <property type="match status" value="1"/>
</dbReference>
<dbReference type="EMBL" id="BEZZ01056136">
    <property type="protein sequence ID" value="GCC41460.1"/>
    <property type="molecule type" value="Genomic_DNA"/>
</dbReference>
<dbReference type="Proteomes" id="UP000287033">
    <property type="component" value="Unassembled WGS sequence"/>
</dbReference>
<organism evidence="2 3">
    <name type="scientific">Chiloscyllium punctatum</name>
    <name type="common">Brownbanded bambooshark</name>
    <name type="synonym">Hemiscyllium punctatum</name>
    <dbReference type="NCBI Taxonomy" id="137246"/>
    <lineage>
        <taxon>Eukaryota</taxon>
        <taxon>Metazoa</taxon>
        <taxon>Chordata</taxon>
        <taxon>Craniata</taxon>
        <taxon>Vertebrata</taxon>
        <taxon>Chondrichthyes</taxon>
        <taxon>Elasmobranchii</taxon>
        <taxon>Galeomorphii</taxon>
        <taxon>Galeoidea</taxon>
        <taxon>Orectolobiformes</taxon>
        <taxon>Hemiscylliidae</taxon>
        <taxon>Chiloscyllium</taxon>
    </lineage>
</organism>
<evidence type="ECO:0000259" key="1">
    <source>
        <dbReference type="Pfam" id="PF11577"/>
    </source>
</evidence>
<dbReference type="GO" id="GO:0005634">
    <property type="term" value="C:nucleus"/>
    <property type="evidence" value="ECO:0007669"/>
    <property type="project" value="TreeGrafter"/>
</dbReference>
<proteinExistence type="predicted"/>
<dbReference type="GO" id="GO:0008385">
    <property type="term" value="C:IkappaB kinase complex"/>
    <property type="evidence" value="ECO:0007669"/>
    <property type="project" value="TreeGrafter"/>
</dbReference>
<dbReference type="OrthoDB" id="6343844at2759"/>
<feature type="non-terminal residue" evidence="2">
    <location>
        <position position="83"/>
    </location>
</feature>
<dbReference type="InterPro" id="IPR051301">
    <property type="entry name" value="Optineurin/NFkB_EssMod"/>
</dbReference>
<accession>A0A401TFM6</accession>
<sequence length="83" mass="9514">MSELTTFGICRSPLPPAPHSTDAIRQSNQELKERCEELQAFHARDRKVKEMVAQRFEEARFLVERLRAANKELCRTAAQGGKE</sequence>
<keyword evidence="3" id="KW-1185">Reference proteome</keyword>
<feature type="domain" description="NF-kappa-B essential modulator NEMO N-terminal" evidence="1">
    <location>
        <begin position="22"/>
        <end position="69"/>
    </location>
</feature>
<dbReference type="GO" id="GO:0043123">
    <property type="term" value="P:positive regulation of canonical NF-kappaB signal transduction"/>
    <property type="evidence" value="ECO:0007669"/>
    <property type="project" value="TreeGrafter"/>
</dbReference>
<reference evidence="2 3" key="1">
    <citation type="journal article" date="2018" name="Nat. Ecol. Evol.">
        <title>Shark genomes provide insights into elasmobranch evolution and the origin of vertebrates.</title>
        <authorList>
            <person name="Hara Y"/>
            <person name="Yamaguchi K"/>
            <person name="Onimaru K"/>
            <person name="Kadota M"/>
            <person name="Koyanagi M"/>
            <person name="Keeley SD"/>
            <person name="Tatsumi K"/>
            <person name="Tanaka K"/>
            <person name="Motone F"/>
            <person name="Kageyama Y"/>
            <person name="Nozu R"/>
            <person name="Adachi N"/>
            <person name="Nishimura O"/>
            <person name="Nakagawa R"/>
            <person name="Tanegashima C"/>
            <person name="Kiyatake I"/>
            <person name="Matsumoto R"/>
            <person name="Murakumo K"/>
            <person name="Nishida K"/>
            <person name="Terakita A"/>
            <person name="Kuratani S"/>
            <person name="Sato K"/>
            <person name="Hyodo S Kuraku.S."/>
        </authorList>
    </citation>
    <scope>NUCLEOTIDE SEQUENCE [LARGE SCALE GENOMIC DNA]</scope>
</reference>